<feature type="compositionally biased region" description="Basic and acidic residues" evidence="1">
    <location>
        <begin position="275"/>
        <end position="305"/>
    </location>
</feature>
<evidence type="ECO:0000313" key="3">
    <source>
        <dbReference type="Proteomes" id="UP000601435"/>
    </source>
</evidence>
<comment type="caution">
    <text evidence="2">The sequence shown here is derived from an EMBL/GenBank/DDBJ whole genome shotgun (WGS) entry which is preliminary data.</text>
</comment>
<name>A0A813AQG4_9DINO</name>
<gene>
    <name evidence="2" type="ORF">SNEC2469_LOCUS28579</name>
</gene>
<feature type="non-terminal residue" evidence="2">
    <location>
        <position position="1"/>
    </location>
</feature>
<proteinExistence type="predicted"/>
<dbReference type="Proteomes" id="UP000601435">
    <property type="component" value="Unassembled WGS sequence"/>
</dbReference>
<feature type="region of interest" description="Disordered" evidence="1">
    <location>
        <begin position="190"/>
        <end position="329"/>
    </location>
</feature>
<evidence type="ECO:0000256" key="1">
    <source>
        <dbReference type="SAM" id="MobiDB-lite"/>
    </source>
</evidence>
<protein>
    <submittedName>
        <fullName evidence="2">Uncharacterized protein</fullName>
    </submittedName>
</protein>
<feature type="compositionally biased region" description="Basic and acidic residues" evidence="1">
    <location>
        <begin position="190"/>
        <end position="204"/>
    </location>
</feature>
<accession>A0A813AQG4</accession>
<dbReference type="OrthoDB" id="438327at2759"/>
<organism evidence="2 3">
    <name type="scientific">Symbiodinium necroappetens</name>
    <dbReference type="NCBI Taxonomy" id="1628268"/>
    <lineage>
        <taxon>Eukaryota</taxon>
        <taxon>Sar</taxon>
        <taxon>Alveolata</taxon>
        <taxon>Dinophyceae</taxon>
        <taxon>Suessiales</taxon>
        <taxon>Symbiodiniaceae</taxon>
        <taxon>Symbiodinium</taxon>
    </lineage>
</organism>
<keyword evidence="3" id="KW-1185">Reference proteome</keyword>
<evidence type="ECO:0000313" key="2">
    <source>
        <dbReference type="EMBL" id="CAE7876401.1"/>
    </source>
</evidence>
<reference evidence="2" key="1">
    <citation type="submission" date="2021-02" db="EMBL/GenBank/DDBJ databases">
        <authorList>
            <person name="Dougan E. K."/>
            <person name="Rhodes N."/>
            <person name="Thang M."/>
            <person name="Chan C."/>
        </authorList>
    </citation>
    <scope>NUCLEOTIDE SEQUENCE</scope>
</reference>
<dbReference type="AlphaFoldDB" id="A0A813AQG4"/>
<dbReference type="EMBL" id="CAJNJA010062380">
    <property type="protein sequence ID" value="CAE7876401.1"/>
    <property type="molecule type" value="Genomic_DNA"/>
</dbReference>
<sequence>MRSQRPSDFWKSHAKAHQLQSWTGQVLRNETASKQALSRRGFSNVSQVQLRCGIHALNNALGFHLVNAKDMVYAADAFLFENQELADNVQDHLGPEGDYSFEVMSMVLRTKAMEAFGQLRWQMEDRRARNIKDLEGCVGAEAQFSLHISRALASHFATMAPCQRCGVGTRSGQGQGWCSDPQCRQAEAEERRAAKRALQQERAAKGAGRRGPVPLQDNRHAKRQQLQTERAAEGAGSRGPKPEEGSRRVQRPQLQAERAAEGAGSRGPKPPNPEEGSRRVGPKREEGSYRDQRRELQAERADEGVGSRGPKPIATNIQQQGYPFPDEAGLSPEDAMAHYLAFTRSWCKFGLSRACEMCGTLTTARYYKQSKATGKMMCKTCRENATKILLPDLPPIPEALQGLQPIEQHLIAMARISQVLLDKLPAGGPSAQWGRMYAVLMEDPLICDVLAGATLQDDGTVLVEGVQGLVASPARLDCLHKALVELKTNHRLHKENPAVDEILARMAAVLTNSSPTFADALRQESGRLPGEEPHMADAASAVLAPEEKQGELEMTYLIPKHFKAPNPEAAELQKVRGMSALGDDMDVKFFPHLFPTGTGGWQDQYGSISQYARKRLLGLDPRFESSAAYIMWLLEMHTKKRLTGNINVRIGGQPASHGKTKYQ</sequence>